<evidence type="ECO:0000313" key="2">
    <source>
        <dbReference type="Proteomes" id="UP001153332"/>
    </source>
</evidence>
<organism evidence="1 2">
    <name type="scientific">Lasiodiplodia mahajangana</name>
    <dbReference type="NCBI Taxonomy" id="1108764"/>
    <lineage>
        <taxon>Eukaryota</taxon>
        <taxon>Fungi</taxon>
        <taxon>Dikarya</taxon>
        <taxon>Ascomycota</taxon>
        <taxon>Pezizomycotina</taxon>
        <taxon>Dothideomycetes</taxon>
        <taxon>Dothideomycetes incertae sedis</taxon>
        <taxon>Botryosphaeriales</taxon>
        <taxon>Botryosphaeriaceae</taxon>
        <taxon>Lasiodiplodia</taxon>
    </lineage>
</organism>
<dbReference type="EMBL" id="JAPUUL010000898">
    <property type="protein sequence ID" value="KAJ8128985.1"/>
    <property type="molecule type" value="Genomic_DNA"/>
</dbReference>
<protein>
    <submittedName>
        <fullName evidence="1">Uncharacterized protein</fullName>
    </submittedName>
</protein>
<proteinExistence type="predicted"/>
<reference evidence="1" key="1">
    <citation type="submission" date="2022-12" db="EMBL/GenBank/DDBJ databases">
        <title>Genome Sequence of Lasiodiplodia mahajangana.</title>
        <authorList>
            <person name="Buettner E."/>
        </authorList>
    </citation>
    <scope>NUCLEOTIDE SEQUENCE</scope>
    <source>
        <strain evidence="1">VT137</strain>
    </source>
</reference>
<comment type="caution">
    <text evidence="1">The sequence shown here is derived from an EMBL/GenBank/DDBJ whole genome shotgun (WGS) entry which is preliminary data.</text>
</comment>
<evidence type="ECO:0000313" key="1">
    <source>
        <dbReference type="EMBL" id="KAJ8128985.1"/>
    </source>
</evidence>
<dbReference type="Proteomes" id="UP001153332">
    <property type="component" value="Unassembled WGS sequence"/>
</dbReference>
<gene>
    <name evidence="1" type="ORF">O1611_g4644</name>
</gene>
<keyword evidence="2" id="KW-1185">Reference proteome</keyword>
<name>A0ACC2JND3_9PEZI</name>
<accession>A0ACC2JND3</accession>
<sequence>MLAHRRDVRTQTLMDNDRNQIRQAVSTISTDSESEIPQHEGDILGEERGLAQNYQSNDAHGKTDSDHNKPIKNSSLIAAGKLWSPEGASFALAVGVFLAIVVILSSYNGRQQPDWPVLININTLLSILTTIMKAALLYPISEGIGELKWVHFRDPHPVQDIERWDAASRGPWGSFLLICKHPSDILTVLGATIVILAIAVDPFTQQVIEFYSCLQPVEGALATVPRTNNYSLYETGLSAEFANVDAPMTAALYQGFLSPPDNASSIIPAYCPSGNCTFEDRGELGSYASLAMCSSVEDISSLVEGNATWDHWDYSLPSGLQITRGNLTGTVLATFGPPHLGDQDLPLYQFEALMVSLDCPNGTLPLRGTECPTGVRAFNVSLVPCIHSYSNSYVNGIFDENVLSTHRLFRGTAAYFGLAGDYPSGPYLDCSPSTFPTGNKTQPTSALPDGRRYNNHSSTVYEDAETLYFDRACTYEFNTGTSAGLARILGSVFFGKDGDVNNLTVPFGLTGDLAGDVWMQRLWANGTADVESFSTYLDGITACLTSNIRQRGDVSNSAPATGRVYGNQTCVGVNWSAPAVCCHGLRRHIASLAYLNSQSALRLVHRALVSAVFHRHPGPFLNPENWTPLGLGRSHSHSAQHPTTTTVAAASPQQSSNGLPSDKCSAIDLVKDFPSRRIAREDLAIGIREPQAYSRRIPLCSSTSYALFLVPLIAGAFLLYNAVYSTSPVTLSAEEAYQESYTGTTREDMEALPGRPGNLTPEEEEKLRKFWEMFLQICGVFDEDGAEGYTQTPSEKSSEKGRTGTANSDKPKKKNLNPFKKRKDKGKENKSADKDAAELAAKENDPEDKWGETKAYHETLAKHPPEEIRATIWAMVKHDNPDALLLRFLRARKWDLQRALVMMVSTMNWRASEMKVDTDVMVNGEEYALINEESSDEAAKEQGKDFLAQMRLGKSYCYGVDKAGRPICVCRARLHKAGEQSEASLERYTVYLIETTRFLLSPPVDTGCIVFDLTGFSLANMDYTPVKFMVRCFEANYPESLGVVLVHKAPWVFQGIWRIIRGWLDPVVASKVHFTNNVKDLEEFIAVDKIPDEMDGTSGWSYKYIEPIPGENDKMKDTETRDKLIQEREALYEEFESKTVEWIHEEDATKRSAIKSERGTIAQKLREQYWRLDPYIRSRTLYDRIGVIKPDGKLDYYPSWEAVAAPNTTPAATVAVETTSDDID</sequence>